<accession>A0ABV6YKZ6</accession>
<feature type="compositionally biased region" description="Low complexity" evidence="1">
    <location>
        <begin position="56"/>
        <end position="66"/>
    </location>
</feature>
<reference evidence="2 3" key="1">
    <citation type="submission" date="2024-09" db="EMBL/GenBank/DDBJ databases">
        <authorList>
            <person name="D'Angelo T."/>
        </authorList>
    </citation>
    <scope>NUCLEOTIDE SEQUENCE [LARGE SCALE GENOMIC DNA]</scope>
    <source>
        <strain evidence="2">SAG AM-320-E07</strain>
    </source>
</reference>
<feature type="non-terminal residue" evidence="2">
    <location>
        <position position="1"/>
    </location>
</feature>
<keyword evidence="3" id="KW-1185">Reference proteome</keyword>
<evidence type="ECO:0000313" key="2">
    <source>
        <dbReference type="EMBL" id="MFC1573002.1"/>
    </source>
</evidence>
<name>A0ABV6YKZ6_UNCEI</name>
<dbReference type="Proteomes" id="UP001593833">
    <property type="component" value="Unassembled WGS sequence"/>
</dbReference>
<organism evidence="2 3">
    <name type="scientific">Eiseniibacteriota bacterium</name>
    <dbReference type="NCBI Taxonomy" id="2212470"/>
    <lineage>
        <taxon>Bacteria</taxon>
        <taxon>Candidatus Eiseniibacteriota</taxon>
    </lineage>
</organism>
<evidence type="ECO:0000256" key="1">
    <source>
        <dbReference type="SAM" id="MobiDB-lite"/>
    </source>
</evidence>
<feature type="region of interest" description="Disordered" evidence="1">
    <location>
        <begin position="1"/>
        <end position="23"/>
    </location>
</feature>
<sequence>AGCPSCVGAPVLPHSGDDPEVSARGRVPDKDAALILMHQLLEKEPYIPKTPKRGWEGAPAGAFGPDPEAEAEAERIPARRRKVKPLPPEVERRLRLSMGRLPNKRET</sequence>
<dbReference type="EMBL" id="JBHPKH010000059">
    <property type="protein sequence ID" value="MFC1573002.1"/>
    <property type="molecule type" value="Genomic_DNA"/>
</dbReference>
<proteinExistence type="predicted"/>
<feature type="region of interest" description="Disordered" evidence="1">
    <location>
        <begin position="47"/>
        <end position="107"/>
    </location>
</feature>
<gene>
    <name evidence="2" type="ORF">ACFL6M_05325</name>
</gene>
<protein>
    <submittedName>
        <fullName evidence="2">Uncharacterized protein</fullName>
    </submittedName>
</protein>
<evidence type="ECO:0000313" key="3">
    <source>
        <dbReference type="Proteomes" id="UP001593833"/>
    </source>
</evidence>
<comment type="caution">
    <text evidence="2">The sequence shown here is derived from an EMBL/GenBank/DDBJ whole genome shotgun (WGS) entry which is preliminary data.</text>
</comment>